<dbReference type="SMART" id="SM00796">
    <property type="entry name" value="AHS1"/>
    <property type="match status" value="1"/>
</dbReference>
<dbReference type="InterPro" id="IPR029000">
    <property type="entry name" value="Cyclophilin-like_dom_sf"/>
</dbReference>
<feature type="domain" description="Carboxyltransferase" evidence="4">
    <location>
        <begin position="3"/>
        <end position="204"/>
    </location>
</feature>
<dbReference type="SUPFAM" id="SSF50891">
    <property type="entry name" value="Cyclophilin-like"/>
    <property type="match status" value="1"/>
</dbReference>
<keyword evidence="3" id="KW-0067">ATP-binding</keyword>
<accession>A0A7H8QAY2</accession>
<sequence length="232" mass="25737">MLYTFSPLGEGAIVIEAGTEINEDTQKRIQAIAALLEAEPPAWMVEFIPAFTTVTVFYNPLAALYESVKSDLETLLPHAEEIPSSLSRTVEIPVCYGGEFGPDLDFVAEHNGLTPEQVIDIHTSGTYSVSMIGFAPGFPFISGMSEKIAAPRRDSPRLRIPEQTVGIAGKQTGVYPIETPGGWQLIGRTPIRLFRPEQEIPSLLRAGDKIAFRRISEKEYRAWKEEEHAENY</sequence>
<reference evidence="6" key="1">
    <citation type="submission" date="2020-06" db="EMBL/GenBank/DDBJ databases">
        <title>Isolation of Planomicrobium glaciei.</title>
        <authorList>
            <person name="Malisova L."/>
            <person name="Safrankova R."/>
            <person name="Jakubu V."/>
            <person name="Spanelova P."/>
        </authorList>
    </citation>
    <scope>NUCLEOTIDE SEQUENCE [LARGE SCALE GENOMIC DNA]</scope>
    <source>
        <strain evidence="6">NRL-ATB46093</strain>
    </source>
</reference>
<dbReference type="PANTHER" id="PTHR34698">
    <property type="entry name" value="5-OXOPROLINASE SUBUNIT B"/>
    <property type="match status" value="1"/>
</dbReference>
<dbReference type="EMBL" id="CP051177">
    <property type="protein sequence ID" value="QKX50525.1"/>
    <property type="molecule type" value="Genomic_DNA"/>
</dbReference>
<keyword evidence="6" id="KW-1185">Reference proteome</keyword>
<dbReference type="GO" id="GO:0017168">
    <property type="term" value="F:5-oxoprolinase (ATP-hydrolyzing) activity"/>
    <property type="evidence" value="ECO:0007669"/>
    <property type="project" value="UniProtKB-EC"/>
</dbReference>
<dbReference type="InterPro" id="IPR003833">
    <property type="entry name" value="CT_C_D"/>
</dbReference>
<evidence type="ECO:0000313" key="6">
    <source>
        <dbReference type="Proteomes" id="UP000509222"/>
    </source>
</evidence>
<keyword evidence="2 5" id="KW-0378">Hydrolase</keyword>
<dbReference type="AlphaFoldDB" id="A0A7H8QAY2"/>
<keyword evidence="1" id="KW-0547">Nucleotide-binding</keyword>
<evidence type="ECO:0000256" key="2">
    <source>
        <dbReference type="ARBA" id="ARBA00022801"/>
    </source>
</evidence>
<evidence type="ECO:0000313" key="5">
    <source>
        <dbReference type="EMBL" id="QKX50525.1"/>
    </source>
</evidence>
<protein>
    <submittedName>
        <fullName evidence="5">5-oxoprolinase subunit PxpB</fullName>
        <ecNumber evidence="5">3.5.2.9</ecNumber>
    </submittedName>
</protein>
<dbReference type="Gene3D" id="2.40.100.10">
    <property type="entry name" value="Cyclophilin-like"/>
    <property type="match status" value="1"/>
</dbReference>
<dbReference type="PANTHER" id="PTHR34698:SF2">
    <property type="entry name" value="5-OXOPROLINASE SUBUNIT B"/>
    <property type="match status" value="1"/>
</dbReference>
<dbReference type="EC" id="3.5.2.9" evidence="5"/>
<evidence type="ECO:0000256" key="1">
    <source>
        <dbReference type="ARBA" id="ARBA00022741"/>
    </source>
</evidence>
<proteinExistence type="predicted"/>
<dbReference type="Proteomes" id="UP000509222">
    <property type="component" value="Chromosome"/>
</dbReference>
<dbReference type="GO" id="GO:0005524">
    <property type="term" value="F:ATP binding"/>
    <property type="evidence" value="ECO:0007669"/>
    <property type="project" value="UniProtKB-KW"/>
</dbReference>
<name>A0A7H8QAY2_9BACL</name>
<organism evidence="5 6">
    <name type="scientific">Planococcus glaciei</name>
    <dbReference type="NCBI Taxonomy" id="459472"/>
    <lineage>
        <taxon>Bacteria</taxon>
        <taxon>Bacillati</taxon>
        <taxon>Bacillota</taxon>
        <taxon>Bacilli</taxon>
        <taxon>Bacillales</taxon>
        <taxon>Caryophanaceae</taxon>
        <taxon>Planococcus</taxon>
    </lineage>
</organism>
<dbReference type="InterPro" id="IPR010016">
    <property type="entry name" value="PxpB"/>
</dbReference>
<dbReference type="SUPFAM" id="SSF160467">
    <property type="entry name" value="PH0987 N-terminal domain-like"/>
    <property type="match status" value="1"/>
</dbReference>
<dbReference type="Gene3D" id="3.30.1360.40">
    <property type="match status" value="1"/>
</dbReference>
<dbReference type="Pfam" id="PF02682">
    <property type="entry name" value="CT_C_D"/>
    <property type="match status" value="1"/>
</dbReference>
<gene>
    <name evidence="5" type="primary">pxpB</name>
    <name evidence="5" type="ORF">HF394_08000</name>
</gene>
<evidence type="ECO:0000259" key="4">
    <source>
        <dbReference type="SMART" id="SM00796"/>
    </source>
</evidence>
<evidence type="ECO:0000256" key="3">
    <source>
        <dbReference type="ARBA" id="ARBA00022840"/>
    </source>
</evidence>
<dbReference type="RefSeq" id="WP_036802699.1">
    <property type="nucleotide sequence ID" value="NZ_CP051177.1"/>
</dbReference>
<dbReference type="NCBIfam" id="TIGR00370">
    <property type="entry name" value="5-oxoprolinase subunit PxpB"/>
    <property type="match status" value="1"/>
</dbReference>